<evidence type="ECO:0000313" key="6">
    <source>
        <dbReference type="Proteomes" id="UP000383932"/>
    </source>
</evidence>
<dbReference type="GO" id="GO:0003976">
    <property type="term" value="F:UDP-N-acetylglucosamine-lysosomal-enzyme N-acetylglucosaminephosphotransferase activity"/>
    <property type="evidence" value="ECO:0007669"/>
    <property type="project" value="TreeGrafter"/>
</dbReference>
<evidence type="ECO:0000259" key="4">
    <source>
        <dbReference type="Pfam" id="PF17102"/>
    </source>
</evidence>
<dbReference type="OrthoDB" id="263283at2759"/>
<name>A0A5N5QXF3_9AGAM</name>
<dbReference type="Proteomes" id="UP000383932">
    <property type="component" value="Unassembled WGS sequence"/>
</dbReference>
<dbReference type="Pfam" id="PF17102">
    <property type="entry name" value="Stealth_CR3"/>
    <property type="match status" value="1"/>
</dbReference>
<protein>
    <submittedName>
        <fullName evidence="5">Exopolysaccharide phosphotransferase</fullName>
    </submittedName>
</protein>
<evidence type="ECO:0000313" key="5">
    <source>
        <dbReference type="EMBL" id="KAB5596422.1"/>
    </source>
</evidence>
<organism evidence="5 6">
    <name type="scientific">Ceratobasidium theobromae</name>
    <dbReference type="NCBI Taxonomy" id="1582974"/>
    <lineage>
        <taxon>Eukaryota</taxon>
        <taxon>Fungi</taxon>
        <taxon>Dikarya</taxon>
        <taxon>Basidiomycota</taxon>
        <taxon>Agaricomycotina</taxon>
        <taxon>Agaricomycetes</taxon>
        <taxon>Cantharellales</taxon>
        <taxon>Ceratobasidiaceae</taxon>
        <taxon>Ceratobasidium</taxon>
    </lineage>
</organism>
<comment type="caution">
    <text evidence="5">The sequence shown here is derived from an EMBL/GenBank/DDBJ whole genome shotgun (WGS) entry which is preliminary data.</text>
</comment>
<evidence type="ECO:0000256" key="2">
    <source>
        <dbReference type="ARBA" id="ARBA00022679"/>
    </source>
</evidence>
<dbReference type="EMBL" id="SSOP01000001">
    <property type="protein sequence ID" value="KAB5596422.1"/>
    <property type="molecule type" value="Genomic_DNA"/>
</dbReference>
<gene>
    <name evidence="5" type="ORF">CTheo_59</name>
</gene>
<feature type="domain" description="Stealth protein CR3 conserved region 3" evidence="4">
    <location>
        <begin position="397"/>
        <end position="448"/>
    </location>
</feature>
<sequence>MPVNSSHLYTIINSRLLTAILLLNVLLLSFLSLTSSLSFPQKIGAIWELSDDELPESVESSSPSFTEYPTVYEPSPEWLISALNDDNLPCENLPSPFSGQEHGYSYPPHGFPYHNLQSLYLPFEHQPSNPPKPSIYSDPDLSESCVDSAIADGDLCASFAGPVPKMDVVWTFANGSGVLHEKWRRVRAVQQQLQRAGTLAPRAMRAMASRRAISGTETKLFRDHDELRHSMRSVLKHFRPYTSQFHLITSDFAFPSCNPDAYPGWRLGQVPQWLDLSNPYKWVDGGVELSLVPHAKLFNKDYRYTTFNSLAIESQFAHLNVSDAFIYLNDDFYFTADLSPWDFYTPAYGLVLRMQPDLLVSSLVDGAQPSQGEWHSLEFSNRLLSDRFGLRKRPYVAHEAKALKRTLISEISLIWSTELAATASHPFRTDPRLRDAHIGFMAAHFVVERWREGLLWSWVVARLGGREDEWDATTSAQAWQELGGDHETPGMRLVVNTPERDSLSEERLAKARASVPGALSRHNTRYSFTSQDGYPYTFLGDVGSSQWPRFPTPYMRCAIEFAQCFPSGLSSASEVFKHVAFGIPKCGDCIIEALIGTSGRLGLSAFLPPRAHSSHSSQETSHHPVPHLPLVPDYRTADFSLRAVLGDSTTDVRSWTIHMLQRYRFVLGDTPSIFAMITNAFTASQPFDQMKSDPSISLLCLNDDIVGSQAKAADDILRREQEERWPNPAAWEKI</sequence>
<dbReference type="AlphaFoldDB" id="A0A5N5QXF3"/>
<dbReference type="GO" id="GO:0046835">
    <property type="term" value="P:carbohydrate phosphorylation"/>
    <property type="evidence" value="ECO:0007669"/>
    <property type="project" value="TreeGrafter"/>
</dbReference>
<accession>A0A5N5QXF3</accession>
<dbReference type="PANTHER" id="PTHR24045">
    <property type="match status" value="1"/>
</dbReference>
<dbReference type="InterPro" id="IPR031357">
    <property type="entry name" value="Stealth_CR3"/>
</dbReference>
<dbReference type="InterPro" id="IPR047141">
    <property type="entry name" value="Stealth"/>
</dbReference>
<comment type="similarity">
    <text evidence="1">Belongs to the stealth family.</text>
</comment>
<reference evidence="5 6" key="1">
    <citation type="journal article" date="2019" name="Fungal Biol. Biotechnol.">
        <title>Draft genome sequence of fastidious pathogen Ceratobasidium theobromae, which causes vascular-streak dieback in Theobroma cacao.</title>
        <authorList>
            <person name="Ali S.S."/>
            <person name="Asman A."/>
            <person name="Shao J."/>
            <person name="Firmansyah A.P."/>
            <person name="Susilo A.W."/>
            <person name="Rosmana A."/>
            <person name="McMahon P."/>
            <person name="Junaid M."/>
            <person name="Guest D."/>
            <person name="Kheng T.Y."/>
            <person name="Meinhardt L.W."/>
            <person name="Bailey B.A."/>
        </authorList>
    </citation>
    <scope>NUCLEOTIDE SEQUENCE [LARGE SCALE GENOMIC DNA]</scope>
    <source>
        <strain evidence="5 6">CT2</strain>
    </source>
</reference>
<dbReference type="InterPro" id="IPR021520">
    <property type="entry name" value="Stealth_CR2"/>
</dbReference>
<evidence type="ECO:0000256" key="1">
    <source>
        <dbReference type="ARBA" id="ARBA00007583"/>
    </source>
</evidence>
<dbReference type="GO" id="GO:0005794">
    <property type="term" value="C:Golgi apparatus"/>
    <property type="evidence" value="ECO:0007669"/>
    <property type="project" value="TreeGrafter"/>
</dbReference>
<evidence type="ECO:0000259" key="3">
    <source>
        <dbReference type="Pfam" id="PF11380"/>
    </source>
</evidence>
<keyword evidence="6" id="KW-1185">Reference proteome</keyword>
<dbReference type="PANTHER" id="PTHR24045:SF0">
    <property type="entry name" value="N-ACETYLGLUCOSAMINE-1-PHOSPHOTRANSFERASE SUBUNITS ALPHA_BETA"/>
    <property type="match status" value="1"/>
</dbReference>
<proteinExistence type="inferred from homology"/>
<keyword evidence="2 5" id="KW-0808">Transferase</keyword>
<dbReference type="Pfam" id="PF11380">
    <property type="entry name" value="Stealth_CR2"/>
    <property type="match status" value="1"/>
</dbReference>
<feature type="domain" description="Stealth protein CR2 conserved region 2" evidence="3">
    <location>
        <begin position="268"/>
        <end position="347"/>
    </location>
</feature>